<evidence type="ECO:0000313" key="2">
    <source>
        <dbReference type="Proteomes" id="UP000689195"/>
    </source>
</evidence>
<reference evidence="1" key="1">
    <citation type="submission" date="2021-01" db="EMBL/GenBank/DDBJ databases">
        <authorList>
            <consortium name="Genoscope - CEA"/>
            <person name="William W."/>
        </authorList>
    </citation>
    <scope>NUCLEOTIDE SEQUENCE</scope>
</reference>
<dbReference type="Proteomes" id="UP000689195">
    <property type="component" value="Unassembled WGS sequence"/>
</dbReference>
<protein>
    <submittedName>
        <fullName evidence="1">Uncharacterized protein</fullName>
    </submittedName>
</protein>
<sequence length="176" mass="20904">MRQQKDGLFFQSQLYVKELCEPLNILELLYDQANQSISHSIKPENLEIMNKTNKNDSSTKINREVKQNPYGSEWANKVLEKQFGVHLSQITQRKRPKWIIKKLKPAECNEIKEKSHSRLIYDIKTQEKLYRQTASKSNSRGRDKIVKNYGQSFSRRRQPLPTFDINFLYKLDKQNQ</sequence>
<comment type="caution">
    <text evidence="1">The sequence shown here is derived from an EMBL/GenBank/DDBJ whole genome shotgun (WGS) entry which is preliminary data.</text>
</comment>
<keyword evidence="2" id="KW-1185">Reference proteome</keyword>
<accession>A0A8S1TPR3</accession>
<organism evidence="1 2">
    <name type="scientific">Paramecium pentaurelia</name>
    <dbReference type="NCBI Taxonomy" id="43138"/>
    <lineage>
        <taxon>Eukaryota</taxon>
        <taxon>Sar</taxon>
        <taxon>Alveolata</taxon>
        <taxon>Ciliophora</taxon>
        <taxon>Intramacronucleata</taxon>
        <taxon>Oligohymenophorea</taxon>
        <taxon>Peniculida</taxon>
        <taxon>Parameciidae</taxon>
        <taxon>Paramecium</taxon>
    </lineage>
</organism>
<proteinExistence type="predicted"/>
<dbReference type="EMBL" id="CAJJDO010000025">
    <property type="protein sequence ID" value="CAD8154018.1"/>
    <property type="molecule type" value="Genomic_DNA"/>
</dbReference>
<dbReference type="AlphaFoldDB" id="A0A8S1TPR3"/>
<gene>
    <name evidence="1" type="ORF">PPENT_87.1.T0250146</name>
</gene>
<evidence type="ECO:0000313" key="1">
    <source>
        <dbReference type="EMBL" id="CAD8154018.1"/>
    </source>
</evidence>
<name>A0A8S1TPR3_9CILI</name>
<dbReference type="OrthoDB" id="307029at2759"/>